<sequence>MTEIEITEPALVPVTSRAPVRPDSPTFAELGVRAETVEALAKAGITHAFAIQEYALPIALRGTDLIGQAPTGTGKTLGFGLPMLERVQAPSEGADGKPQALIVVPTRELGLQVARDLAAAGSTRGVRVLPIYGGVAYEPQVDALKKGVEILVGTPGRLLDLAKQKQLKLDSIRTLVLDEADRMLDLGFLDDVEKILAMIPEQRQTMLFSATMPDPIVALSRRFLRTPVTIHAGHTADSGPSPLTKQVVYRTHPLNKVEMVARILQARGRGLTMIFTRTKRAADRLAEDLDFRGFAVAAVHGDLNQGARERALRAFRSGKIDVLVATDVAARGLDVSGVTHVINYDCPEDPETYTHRIGRTGRAGATGVAVTFVDWEDMPRWVLIDKSMGLSMPQPPETYHTSPALYSDLDIPTDISGTLPTADRSRAGLSAEVEEDLGGGRRRRETGGGGRGRGGRSPRGGSDSAPPSSESGSDTERPKRQRRRRRVDSDDAAPVSDAVTTTEESTPDEGERPAGTTRTRSRRRVAAPTFSDAETDAVDAPADDAGESDDDSADRPRRRRRRGGRGSRGAGSASDDAAPADMSGGSEAGVGTTA</sequence>
<feature type="compositionally biased region" description="Low complexity" evidence="7">
    <location>
        <begin position="570"/>
        <end position="585"/>
    </location>
</feature>
<dbReference type="SMART" id="SM00487">
    <property type="entry name" value="DEXDc"/>
    <property type="match status" value="1"/>
</dbReference>
<dbReference type="SMART" id="SM00490">
    <property type="entry name" value="HELICc"/>
    <property type="match status" value="1"/>
</dbReference>
<evidence type="ECO:0000256" key="3">
    <source>
        <dbReference type="ARBA" id="ARBA00022801"/>
    </source>
</evidence>
<keyword evidence="3 6" id="KW-0378">Hydrolase</keyword>
<feature type="region of interest" description="Disordered" evidence="7">
    <location>
        <begin position="416"/>
        <end position="594"/>
    </location>
</feature>
<dbReference type="InterPro" id="IPR000629">
    <property type="entry name" value="RNA-helicase_DEAD-box_CS"/>
</dbReference>
<evidence type="ECO:0000259" key="9">
    <source>
        <dbReference type="PROSITE" id="PS51194"/>
    </source>
</evidence>
<dbReference type="PROSITE" id="PS51194">
    <property type="entry name" value="HELICASE_CTER"/>
    <property type="match status" value="1"/>
</dbReference>
<feature type="compositionally biased region" description="Low complexity" evidence="7">
    <location>
        <begin position="492"/>
        <end position="502"/>
    </location>
</feature>
<dbReference type="InterPro" id="IPR011545">
    <property type="entry name" value="DEAD/DEAH_box_helicase_dom"/>
</dbReference>
<dbReference type="InterPro" id="IPR050547">
    <property type="entry name" value="DEAD_box_RNA_helicases"/>
</dbReference>
<dbReference type="Gene3D" id="3.40.50.300">
    <property type="entry name" value="P-loop containing nucleotide triphosphate hydrolases"/>
    <property type="match status" value="2"/>
</dbReference>
<evidence type="ECO:0000259" key="8">
    <source>
        <dbReference type="PROSITE" id="PS51192"/>
    </source>
</evidence>
<feature type="compositionally biased region" description="Acidic residues" evidence="7">
    <location>
        <begin position="533"/>
        <end position="552"/>
    </location>
</feature>
<evidence type="ECO:0000256" key="1">
    <source>
        <dbReference type="ARBA" id="ARBA00012552"/>
    </source>
</evidence>
<dbReference type="PANTHER" id="PTHR47963">
    <property type="entry name" value="DEAD-BOX ATP-DEPENDENT RNA HELICASE 47, MITOCHONDRIAL"/>
    <property type="match status" value="1"/>
</dbReference>
<evidence type="ECO:0000313" key="10">
    <source>
        <dbReference type="EMBL" id="MBU2668572.1"/>
    </source>
</evidence>
<dbReference type="SUPFAM" id="SSF52540">
    <property type="entry name" value="P-loop containing nucleoside triphosphate hydrolases"/>
    <property type="match status" value="1"/>
</dbReference>
<feature type="domain" description="Helicase ATP-binding" evidence="8">
    <location>
        <begin position="56"/>
        <end position="230"/>
    </location>
</feature>
<organism evidence="10 11">
    <name type="scientific">Paractinoplanes bogorensis</name>
    <dbReference type="NCBI Taxonomy" id="1610840"/>
    <lineage>
        <taxon>Bacteria</taxon>
        <taxon>Bacillati</taxon>
        <taxon>Actinomycetota</taxon>
        <taxon>Actinomycetes</taxon>
        <taxon>Micromonosporales</taxon>
        <taxon>Micromonosporaceae</taxon>
        <taxon>Paractinoplanes</taxon>
    </lineage>
</organism>
<proteinExistence type="inferred from homology"/>
<evidence type="ECO:0000256" key="7">
    <source>
        <dbReference type="SAM" id="MobiDB-lite"/>
    </source>
</evidence>
<reference evidence="10 11" key="1">
    <citation type="submission" date="2021-06" db="EMBL/GenBank/DDBJ databases">
        <title>Actinoplanes lichenicola sp. nov., and Actinoplanes ovalisporus sp. nov., isolated from lichen in Thailand.</title>
        <authorList>
            <person name="Saeng-In P."/>
            <person name="Kanchanasin P."/>
            <person name="Yuki M."/>
            <person name="Kudo T."/>
            <person name="Ohkuma M."/>
            <person name="Phongsopitanun W."/>
            <person name="Tanasupawat S."/>
        </authorList>
    </citation>
    <scope>NUCLEOTIDE SEQUENCE [LARGE SCALE GENOMIC DNA]</scope>
    <source>
        <strain evidence="10 11">NBRC 110975</strain>
    </source>
</reference>
<dbReference type="GO" id="GO:0004386">
    <property type="term" value="F:helicase activity"/>
    <property type="evidence" value="ECO:0007669"/>
    <property type="project" value="UniProtKB-KW"/>
</dbReference>
<keyword evidence="4 6" id="KW-0347">Helicase</keyword>
<evidence type="ECO:0000256" key="5">
    <source>
        <dbReference type="ARBA" id="ARBA00022840"/>
    </source>
</evidence>
<evidence type="ECO:0000256" key="6">
    <source>
        <dbReference type="RuleBase" id="RU000492"/>
    </source>
</evidence>
<dbReference type="InterPro" id="IPR014001">
    <property type="entry name" value="Helicase_ATP-bd"/>
</dbReference>
<dbReference type="PROSITE" id="PS51192">
    <property type="entry name" value="HELICASE_ATP_BIND_1"/>
    <property type="match status" value="1"/>
</dbReference>
<evidence type="ECO:0000256" key="4">
    <source>
        <dbReference type="ARBA" id="ARBA00022806"/>
    </source>
</evidence>
<dbReference type="Proteomes" id="UP001519654">
    <property type="component" value="Unassembled WGS sequence"/>
</dbReference>
<name>A0ABS5YYP5_9ACTN</name>
<dbReference type="EMBL" id="JAHKKG010000012">
    <property type="protein sequence ID" value="MBU2668572.1"/>
    <property type="molecule type" value="Genomic_DNA"/>
</dbReference>
<protein>
    <recommendedName>
        <fullName evidence="1">RNA helicase</fullName>
        <ecNumber evidence="1">3.6.4.13</ecNumber>
    </recommendedName>
</protein>
<dbReference type="EC" id="3.6.4.13" evidence="1"/>
<feature type="compositionally biased region" description="Gly residues" evidence="7">
    <location>
        <begin position="447"/>
        <end position="458"/>
    </location>
</feature>
<comment type="similarity">
    <text evidence="6">Belongs to the DEAD box helicase family.</text>
</comment>
<accession>A0ABS5YYP5</accession>
<gene>
    <name evidence="10" type="ORF">KOI35_34175</name>
</gene>
<dbReference type="InterPro" id="IPR001650">
    <property type="entry name" value="Helicase_C-like"/>
</dbReference>
<dbReference type="CDD" id="cd18787">
    <property type="entry name" value="SF2_C_DEAD"/>
    <property type="match status" value="1"/>
</dbReference>
<dbReference type="PANTHER" id="PTHR47963:SF8">
    <property type="entry name" value="ATP-DEPENDENT RNA HELICASE DEAD"/>
    <property type="match status" value="1"/>
</dbReference>
<dbReference type="RefSeq" id="WP_215792837.1">
    <property type="nucleotide sequence ID" value="NZ_JAHKKG010000012.1"/>
</dbReference>
<feature type="domain" description="Helicase C-terminal" evidence="9">
    <location>
        <begin position="258"/>
        <end position="404"/>
    </location>
</feature>
<dbReference type="CDD" id="cd00268">
    <property type="entry name" value="DEADc"/>
    <property type="match status" value="1"/>
</dbReference>
<keyword evidence="5 6" id="KW-0067">ATP-binding</keyword>
<evidence type="ECO:0000313" key="11">
    <source>
        <dbReference type="Proteomes" id="UP001519654"/>
    </source>
</evidence>
<dbReference type="PROSITE" id="PS00039">
    <property type="entry name" value="DEAD_ATP_HELICASE"/>
    <property type="match status" value="1"/>
</dbReference>
<feature type="compositionally biased region" description="Basic residues" evidence="7">
    <location>
        <begin position="556"/>
        <end position="565"/>
    </location>
</feature>
<dbReference type="InterPro" id="IPR027417">
    <property type="entry name" value="P-loop_NTPase"/>
</dbReference>
<keyword evidence="2 6" id="KW-0547">Nucleotide-binding</keyword>
<feature type="compositionally biased region" description="Low complexity" evidence="7">
    <location>
        <begin position="459"/>
        <end position="472"/>
    </location>
</feature>
<comment type="caution">
    <text evidence="10">The sequence shown here is derived from an EMBL/GenBank/DDBJ whole genome shotgun (WGS) entry which is preliminary data.</text>
</comment>
<dbReference type="Pfam" id="PF00270">
    <property type="entry name" value="DEAD"/>
    <property type="match status" value="1"/>
</dbReference>
<keyword evidence="11" id="KW-1185">Reference proteome</keyword>
<dbReference type="Pfam" id="PF00271">
    <property type="entry name" value="Helicase_C"/>
    <property type="match status" value="1"/>
</dbReference>
<evidence type="ECO:0000256" key="2">
    <source>
        <dbReference type="ARBA" id="ARBA00022741"/>
    </source>
</evidence>
<dbReference type="InterPro" id="IPR044742">
    <property type="entry name" value="DEAD/DEAH_RhlB"/>
</dbReference>